<proteinExistence type="predicted"/>
<comment type="caution">
    <text evidence="1">Lacks conserved residue(s) required for the propagation of feature annotation.</text>
</comment>
<evidence type="ECO:0000313" key="4">
    <source>
        <dbReference type="Proteomes" id="UP000502756"/>
    </source>
</evidence>
<protein>
    <recommendedName>
        <fullName evidence="2">Response regulatory domain-containing protein</fullName>
    </recommendedName>
</protein>
<evidence type="ECO:0000259" key="2">
    <source>
        <dbReference type="PROSITE" id="PS50110"/>
    </source>
</evidence>
<organism evidence="3 4">
    <name type="scientific">Spirosoma taeanense</name>
    <dbReference type="NCBI Taxonomy" id="2735870"/>
    <lineage>
        <taxon>Bacteria</taxon>
        <taxon>Pseudomonadati</taxon>
        <taxon>Bacteroidota</taxon>
        <taxon>Cytophagia</taxon>
        <taxon>Cytophagales</taxon>
        <taxon>Cytophagaceae</taxon>
        <taxon>Spirosoma</taxon>
    </lineage>
</organism>
<reference evidence="3 4" key="1">
    <citation type="submission" date="2020-05" db="EMBL/GenBank/DDBJ databases">
        <title>Genome sequencing of Spirosoma sp. TS118.</title>
        <authorList>
            <person name="Lee J.-H."/>
            <person name="Jeong S."/>
            <person name="Zhao L."/>
            <person name="Jung J.-H."/>
            <person name="Kim M.-K."/>
            <person name="Lim S."/>
        </authorList>
    </citation>
    <scope>NUCLEOTIDE SEQUENCE [LARGE SCALE GENOMIC DNA]</scope>
    <source>
        <strain evidence="3 4">TS118</strain>
    </source>
</reference>
<dbReference type="Gene3D" id="3.40.50.2300">
    <property type="match status" value="1"/>
</dbReference>
<dbReference type="KEGG" id="stae:HNV11_11400"/>
<dbReference type="PROSITE" id="PS50110">
    <property type="entry name" value="RESPONSE_REGULATORY"/>
    <property type="match status" value="1"/>
</dbReference>
<keyword evidence="4" id="KW-1185">Reference proteome</keyword>
<dbReference type="InterPro" id="IPR011006">
    <property type="entry name" value="CheY-like_superfamily"/>
</dbReference>
<dbReference type="SUPFAM" id="SSF52172">
    <property type="entry name" value="CheY-like"/>
    <property type="match status" value="1"/>
</dbReference>
<evidence type="ECO:0000313" key="3">
    <source>
        <dbReference type="EMBL" id="QJW89941.1"/>
    </source>
</evidence>
<dbReference type="Proteomes" id="UP000502756">
    <property type="component" value="Chromosome"/>
</dbReference>
<sequence>MRNLPSKTILVIENDRVHQEYISSFVDEDSSIGLIIKEDIRSAITYLETIQRNHFSLPGILLVNFQDFDQESSRLFDELKKRDLRGCIPVVAVSDTDEKNRIDAAYDQGVASYIVKPTEEKEWHSCITVLIRYWFNEVTLPNYSIVRKGF</sequence>
<dbReference type="InterPro" id="IPR001789">
    <property type="entry name" value="Sig_transdc_resp-reg_receiver"/>
</dbReference>
<dbReference type="GO" id="GO:0000160">
    <property type="term" value="P:phosphorelay signal transduction system"/>
    <property type="evidence" value="ECO:0007669"/>
    <property type="project" value="InterPro"/>
</dbReference>
<dbReference type="EMBL" id="CP053435">
    <property type="protein sequence ID" value="QJW89941.1"/>
    <property type="molecule type" value="Genomic_DNA"/>
</dbReference>
<accession>A0A6M5Y9P4</accession>
<gene>
    <name evidence="3" type="ORF">HNV11_11400</name>
</gene>
<dbReference type="AlphaFoldDB" id="A0A6M5Y9P4"/>
<evidence type="ECO:0000256" key="1">
    <source>
        <dbReference type="PROSITE-ProRule" id="PRU00169"/>
    </source>
</evidence>
<feature type="domain" description="Response regulatory" evidence="2">
    <location>
        <begin position="8"/>
        <end position="131"/>
    </location>
</feature>
<name>A0A6M5Y9P4_9BACT</name>
<dbReference type="RefSeq" id="WP_171739785.1">
    <property type="nucleotide sequence ID" value="NZ_CP053435.1"/>
</dbReference>